<evidence type="ECO:0000313" key="3">
    <source>
        <dbReference type="Proteomes" id="UP000215914"/>
    </source>
</evidence>
<name>A0A251U5G6_HELAN</name>
<dbReference type="InParanoid" id="A0A251U5G6"/>
<organism evidence="2 3">
    <name type="scientific">Helianthus annuus</name>
    <name type="common">Common sunflower</name>
    <dbReference type="NCBI Taxonomy" id="4232"/>
    <lineage>
        <taxon>Eukaryota</taxon>
        <taxon>Viridiplantae</taxon>
        <taxon>Streptophyta</taxon>
        <taxon>Embryophyta</taxon>
        <taxon>Tracheophyta</taxon>
        <taxon>Spermatophyta</taxon>
        <taxon>Magnoliopsida</taxon>
        <taxon>eudicotyledons</taxon>
        <taxon>Gunneridae</taxon>
        <taxon>Pentapetalae</taxon>
        <taxon>asterids</taxon>
        <taxon>campanulids</taxon>
        <taxon>Asterales</taxon>
        <taxon>Asteraceae</taxon>
        <taxon>Asteroideae</taxon>
        <taxon>Heliantheae alliance</taxon>
        <taxon>Heliantheae</taxon>
        <taxon>Helianthus</taxon>
    </lineage>
</organism>
<reference evidence="2" key="2">
    <citation type="submission" date="2017-02" db="EMBL/GenBank/DDBJ databases">
        <title>Sunflower complete genome.</title>
        <authorList>
            <person name="Langlade N."/>
            <person name="Munos S."/>
        </authorList>
    </citation>
    <scope>NUCLEOTIDE SEQUENCE [LARGE SCALE GENOMIC DNA]</scope>
    <source>
        <tissue evidence="2">Leaves</tissue>
    </source>
</reference>
<sequence>MPPPPTLHHHPPPYSLGYACYLSWHHGESCHLTKTFEMVPCICGITGATIMNII</sequence>
<keyword evidence="3" id="KW-1185">Reference proteome</keyword>
<evidence type="ECO:0000313" key="2">
    <source>
        <dbReference type="EMBL" id="OTG18590.1"/>
    </source>
</evidence>
<dbReference type="Proteomes" id="UP000215914">
    <property type="component" value="Chromosome 8"/>
</dbReference>
<reference evidence="1" key="3">
    <citation type="submission" date="2020-06" db="EMBL/GenBank/DDBJ databases">
        <title>Helianthus annuus Genome sequencing and assembly Release 2.</title>
        <authorList>
            <person name="Gouzy J."/>
            <person name="Langlade N."/>
            <person name="Munos S."/>
        </authorList>
    </citation>
    <scope>NUCLEOTIDE SEQUENCE</scope>
    <source>
        <tissue evidence="1">Leaves</tissue>
    </source>
</reference>
<reference evidence="1 3" key="1">
    <citation type="journal article" date="2017" name="Nature">
        <title>The sunflower genome provides insights into oil metabolism, flowering and Asterid evolution.</title>
        <authorList>
            <person name="Badouin H."/>
            <person name="Gouzy J."/>
            <person name="Grassa C.J."/>
            <person name="Murat F."/>
            <person name="Staton S.E."/>
            <person name="Cottret L."/>
            <person name="Lelandais-Briere C."/>
            <person name="Owens G.L."/>
            <person name="Carrere S."/>
            <person name="Mayjonade B."/>
            <person name="Legrand L."/>
            <person name="Gill N."/>
            <person name="Kane N.C."/>
            <person name="Bowers J.E."/>
            <person name="Hubner S."/>
            <person name="Bellec A."/>
            <person name="Berard A."/>
            <person name="Berges H."/>
            <person name="Blanchet N."/>
            <person name="Boniface M.C."/>
            <person name="Brunel D."/>
            <person name="Catrice O."/>
            <person name="Chaidir N."/>
            <person name="Claudel C."/>
            <person name="Donnadieu C."/>
            <person name="Faraut T."/>
            <person name="Fievet G."/>
            <person name="Helmstetter N."/>
            <person name="King M."/>
            <person name="Knapp S.J."/>
            <person name="Lai Z."/>
            <person name="Le Paslier M.C."/>
            <person name="Lippi Y."/>
            <person name="Lorenzon L."/>
            <person name="Mandel J.R."/>
            <person name="Marage G."/>
            <person name="Marchand G."/>
            <person name="Marquand E."/>
            <person name="Bret-Mestries E."/>
            <person name="Morien E."/>
            <person name="Nambeesan S."/>
            <person name="Nguyen T."/>
            <person name="Pegot-Espagnet P."/>
            <person name="Pouilly N."/>
            <person name="Raftis F."/>
            <person name="Sallet E."/>
            <person name="Schiex T."/>
            <person name="Thomas J."/>
            <person name="Vandecasteele C."/>
            <person name="Vares D."/>
            <person name="Vear F."/>
            <person name="Vautrin S."/>
            <person name="Crespi M."/>
            <person name="Mangin B."/>
            <person name="Burke J.M."/>
            <person name="Salse J."/>
            <person name="Munos S."/>
            <person name="Vincourt P."/>
            <person name="Rieseberg L.H."/>
            <person name="Langlade N.B."/>
        </authorList>
    </citation>
    <scope>NUCLEOTIDE SEQUENCE [LARGE SCALE GENOMIC DNA]</scope>
    <source>
        <strain evidence="3">cv. SF193</strain>
        <tissue evidence="1">Leaves</tissue>
    </source>
</reference>
<proteinExistence type="predicted"/>
<accession>A0A251U5G6</accession>
<dbReference type="AlphaFoldDB" id="A0A251U5G6"/>
<evidence type="ECO:0000313" key="1">
    <source>
        <dbReference type="EMBL" id="KAF5795416.1"/>
    </source>
</evidence>
<dbReference type="EMBL" id="MNCJ02000323">
    <property type="protein sequence ID" value="KAF5795416.1"/>
    <property type="molecule type" value="Genomic_DNA"/>
</dbReference>
<gene>
    <name evidence="2" type="ORF">HannXRQ_Chr08g0224721</name>
    <name evidence="1" type="ORF">HanXRQr2_Chr08g0339461</name>
</gene>
<dbReference type="Gramene" id="mRNA:HanXRQr2_Chr08g0339461">
    <property type="protein sequence ID" value="CDS:HanXRQr2_Chr08g0339461.1"/>
    <property type="gene ID" value="HanXRQr2_Chr08g0339461"/>
</dbReference>
<protein>
    <submittedName>
        <fullName evidence="2">Uncharacterized protein</fullName>
    </submittedName>
</protein>
<dbReference type="EMBL" id="CM007897">
    <property type="protein sequence ID" value="OTG18590.1"/>
    <property type="molecule type" value="Genomic_DNA"/>
</dbReference>